<accession>A0A552DC24</accession>
<keyword evidence="1" id="KW-1133">Transmembrane helix</keyword>
<feature type="transmembrane region" description="Helical" evidence="1">
    <location>
        <begin position="89"/>
        <end position="116"/>
    </location>
</feature>
<keyword evidence="1" id="KW-0472">Membrane</keyword>
<keyword evidence="1" id="KW-0812">Transmembrane</keyword>
<evidence type="ECO:0000256" key="1">
    <source>
        <dbReference type="SAM" id="Phobius"/>
    </source>
</evidence>
<proteinExistence type="predicted"/>
<dbReference type="Proteomes" id="UP000319313">
    <property type="component" value="Unassembled WGS sequence"/>
</dbReference>
<protein>
    <submittedName>
        <fullName evidence="2">Uncharacterized protein</fullName>
    </submittedName>
</protein>
<comment type="caution">
    <text evidence="2">The sequence shown here is derived from an EMBL/GenBank/DDBJ whole genome shotgun (WGS) entry which is preliminary data.</text>
</comment>
<evidence type="ECO:0000313" key="2">
    <source>
        <dbReference type="EMBL" id="TRU19781.1"/>
    </source>
</evidence>
<dbReference type="EMBL" id="SFBL01000233">
    <property type="protein sequence ID" value="TRU19781.1"/>
    <property type="molecule type" value="Genomic_DNA"/>
</dbReference>
<name>A0A552DC24_MICAE</name>
<gene>
    <name evidence="2" type="ORF">EWV81_23325</name>
</gene>
<sequence>MDNTTQLTPEEIQHYRQQFKDYSEALDALDLIAETDGDLIKSAGLLATETGVEIPTRAGEEDNILDKLAKKCRSVVCDDDFINDLMKDLLTVAVATLAAGGQIPVSVATSVVIYLAKKGIKQWCQSNA</sequence>
<evidence type="ECO:0000313" key="3">
    <source>
        <dbReference type="Proteomes" id="UP000319313"/>
    </source>
</evidence>
<organism evidence="2 3">
    <name type="scientific">Microcystis aeruginosa Ma_SC_T_19800800_S464</name>
    <dbReference type="NCBI Taxonomy" id="2486257"/>
    <lineage>
        <taxon>Bacteria</taxon>
        <taxon>Bacillati</taxon>
        <taxon>Cyanobacteriota</taxon>
        <taxon>Cyanophyceae</taxon>
        <taxon>Oscillatoriophycideae</taxon>
        <taxon>Chroococcales</taxon>
        <taxon>Microcystaceae</taxon>
        <taxon>Microcystis</taxon>
    </lineage>
</organism>
<reference evidence="2 3" key="1">
    <citation type="submission" date="2019-01" db="EMBL/GenBank/DDBJ databases">
        <title>Coherence of Microcystis species and biogeography revealed through population genomics.</title>
        <authorList>
            <person name="Perez-Carrascal O.M."/>
            <person name="Terrat Y."/>
            <person name="Giani A."/>
            <person name="Fortin N."/>
            <person name="Tromas N."/>
            <person name="Shapiro B.J."/>
        </authorList>
    </citation>
    <scope>NUCLEOTIDE SEQUENCE [LARGE SCALE GENOMIC DNA]</scope>
    <source>
        <strain evidence="2">Ma_SC_T_19800800_S464</strain>
    </source>
</reference>
<dbReference type="AlphaFoldDB" id="A0A552DC24"/>